<dbReference type="EnsemblMetazoa" id="XM_038210149.1">
    <property type="protein sequence ID" value="XP_038066077.1"/>
    <property type="gene ID" value="LOC119736138"/>
</dbReference>
<organism evidence="3 4">
    <name type="scientific">Patiria miniata</name>
    <name type="common">Bat star</name>
    <name type="synonym">Asterina miniata</name>
    <dbReference type="NCBI Taxonomy" id="46514"/>
    <lineage>
        <taxon>Eukaryota</taxon>
        <taxon>Metazoa</taxon>
        <taxon>Echinodermata</taxon>
        <taxon>Eleutherozoa</taxon>
        <taxon>Asterozoa</taxon>
        <taxon>Asteroidea</taxon>
        <taxon>Valvatacea</taxon>
        <taxon>Valvatida</taxon>
        <taxon>Asterinidae</taxon>
        <taxon>Patiria</taxon>
    </lineage>
</organism>
<feature type="compositionally biased region" description="Polar residues" evidence="2">
    <location>
        <begin position="303"/>
        <end position="317"/>
    </location>
</feature>
<feature type="compositionally biased region" description="Basic and acidic residues" evidence="2">
    <location>
        <begin position="288"/>
        <end position="302"/>
    </location>
</feature>
<dbReference type="PANTHER" id="PTHR15961:SF3">
    <property type="entry name" value="PROTEIN EURL HOMOLOG"/>
    <property type="match status" value="1"/>
</dbReference>
<dbReference type="AlphaFoldDB" id="A0A914AQN6"/>
<evidence type="ECO:0000313" key="4">
    <source>
        <dbReference type="Proteomes" id="UP000887568"/>
    </source>
</evidence>
<keyword evidence="1" id="KW-0175">Coiled coil</keyword>
<sequence length="386" mass="42682">MSVTTQTPPTQEDADDSFVSISLESSESCGICGLDTGEQLASSCKLCHLSSTRQPVQKGFNKMPDVLHAGIAAHESCLAKSHQVLAQAGRRPYQHSPLPHRRGISVPSDFPTLGLQDTIGDKLQWIINYAKNEDLRNRQNLLQVHSNPCTRSSSPIIFRALTEDALLRRHSENSLDTSFVELRKSYSRYLYGTSSITKSHSNDNVGCKTGSCPTISVDSNPEPKTDTPVPYVGNVKSPTKSPRKASLQSTRQDSTSPIRQSKVHELTDNNNDSKFSEGSKSDSLTVPDAEKEKVKQDVRFESQRWSNKQKMDRQQLNSMSGAQIKAVVSRLEGLIKDISVELVELLQERDSLGQEVKVRNLTIQKLVKMKHSQQDAPIKTTGAGNI</sequence>
<feature type="compositionally biased region" description="Polar residues" evidence="2">
    <location>
        <begin position="236"/>
        <end position="259"/>
    </location>
</feature>
<dbReference type="GeneID" id="119736138"/>
<dbReference type="OrthoDB" id="10046286at2759"/>
<evidence type="ECO:0000256" key="1">
    <source>
        <dbReference type="SAM" id="Coils"/>
    </source>
</evidence>
<evidence type="ECO:0000313" key="3">
    <source>
        <dbReference type="EnsemblMetazoa" id="XP_038066077.1"/>
    </source>
</evidence>
<keyword evidence="4" id="KW-1185">Reference proteome</keyword>
<name>A0A914AQN6_PATMI</name>
<feature type="coiled-coil region" evidence="1">
    <location>
        <begin position="328"/>
        <end position="355"/>
    </location>
</feature>
<dbReference type="Pfam" id="PF06937">
    <property type="entry name" value="EURL"/>
    <property type="match status" value="2"/>
</dbReference>
<dbReference type="Proteomes" id="UP000887568">
    <property type="component" value="Unplaced"/>
</dbReference>
<dbReference type="PANTHER" id="PTHR15961">
    <property type="entry name" value="PROTEIN EURL HOMOLOG"/>
    <property type="match status" value="1"/>
</dbReference>
<dbReference type="InterPro" id="IPR009704">
    <property type="entry name" value="EURL_prot"/>
</dbReference>
<dbReference type="RefSeq" id="XP_038066077.1">
    <property type="nucleotide sequence ID" value="XM_038210149.1"/>
</dbReference>
<protein>
    <submittedName>
        <fullName evidence="3">Uncharacterized protein</fullName>
    </submittedName>
</protein>
<reference evidence="3" key="1">
    <citation type="submission" date="2022-11" db="UniProtKB">
        <authorList>
            <consortium name="EnsemblMetazoa"/>
        </authorList>
    </citation>
    <scope>IDENTIFICATION</scope>
</reference>
<feature type="region of interest" description="Disordered" evidence="2">
    <location>
        <begin position="213"/>
        <end position="317"/>
    </location>
</feature>
<accession>A0A914AQN6</accession>
<evidence type="ECO:0000256" key="2">
    <source>
        <dbReference type="SAM" id="MobiDB-lite"/>
    </source>
</evidence>
<proteinExistence type="predicted"/>